<feature type="domain" description="Peptidase S9 prolyl oligopeptidase catalytic" evidence="3">
    <location>
        <begin position="548"/>
        <end position="697"/>
    </location>
</feature>
<comment type="caution">
    <text evidence="4">The sequence shown here is derived from an EMBL/GenBank/DDBJ whole genome shotgun (WGS) entry which is preliminary data.</text>
</comment>
<dbReference type="InterPro" id="IPR011042">
    <property type="entry name" value="6-blade_b-propeller_TolB-like"/>
</dbReference>
<dbReference type="InterPro" id="IPR001375">
    <property type="entry name" value="Peptidase_S9_cat"/>
</dbReference>
<feature type="region of interest" description="Disordered" evidence="1">
    <location>
        <begin position="720"/>
        <end position="746"/>
    </location>
</feature>
<evidence type="ECO:0000259" key="3">
    <source>
        <dbReference type="Pfam" id="PF00326"/>
    </source>
</evidence>
<dbReference type="InterPro" id="IPR053536">
    <property type="entry name" value="Lasso_peptide_isopeptidase"/>
</dbReference>
<gene>
    <name evidence="4" type="ORF">K7G82_13515</name>
    <name evidence="5" type="ORF">K7G82_29390</name>
</gene>
<dbReference type="EMBL" id="JAINVV010000018">
    <property type="protein sequence ID" value="MBY8826453.1"/>
    <property type="molecule type" value="Genomic_DNA"/>
</dbReference>
<feature type="compositionally biased region" description="Basic and acidic residues" evidence="1">
    <location>
        <begin position="515"/>
        <end position="533"/>
    </location>
</feature>
<reference evidence="4 6" key="1">
    <citation type="submission" date="2021-08" db="EMBL/GenBank/DDBJ databases">
        <authorList>
            <person name="Tuo L."/>
        </authorList>
    </citation>
    <scope>NUCLEOTIDE SEQUENCE [LARGE SCALE GENOMIC DNA]</scope>
    <source>
        <strain evidence="4 6">JCM 31229</strain>
    </source>
</reference>
<dbReference type="RefSeq" id="WP_222990434.1">
    <property type="nucleotide sequence ID" value="NZ_JAINVV010000006.1"/>
</dbReference>
<keyword evidence="2" id="KW-0732">Signal</keyword>
<accession>A0ABS7PPX5</accession>
<dbReference type="Pfam" id="PF07676">
    <property type="entry name" value="PD40"/>
    <property type="match status" value="1"/>
</dbReference>
<dbReference type="SUPFAM" id="SSF53474">
    <property type="entry name" value="alpha/beta-Hydrolases"/>
    <property type="match status" value="1"/>
</dbReference>
<dbReference type="EMBL" id="JAINVV010000006">
    <property type="protein sequence ID" value="MBY8823318.1"/>
    <property type="molecule type" value="Genomic_DNA"/>
</dbReference>
<evidence type="ECO:0000313" key="6">
    <source>
        <dbReference type="Proteomes" id="UP000706039"/>
    </source>
</evidence>
<feature type="signal peptide" evidence="2">
    <location>
        <begin position="1"/>
        <end position="21"/>
    </location>
</feature>
<dbReference type="SUPFAM" id="SSF82171">
    <property type="entry name" value="DPP6 N-terminal domain-like"/>
    <property type="match status" value="1"/>
</dbReference>
<dbReference type="Pfam" id="PF00326">
    <property type="entry name" value="Peptidase_S9"/>
    <property type="match status" value="1"/>
</dbReference>
<evidence type="ECO:0000256" key="2">
    <source>
        <dbReference type="SAM" id="SignalP"/>
    </source>
</evidence>
<dbReference type="Gene3D" id="2.120.10.30">
    <property type="entry name" value="TolB, C-terminal domain"/>
    <property type="match status" value="1"/>
</dbReference>
<dbReference type="Proteomes" id="UP000706039">
    <property type="component" value="Unassembled WGS sequence"/>
</dbReference>
<feature type="chain" id="PRO_5045032205" evidence="2">
    <location>
        <begin position="22"/>
        <end position="746"/>
    </location>
</feature>
<dbReference type="Gene3D" id="3.40.50.1820">
    <property type="entry name" value="alpha/beta hydrolase"/>
    <property type="match status" value="1"/>
</dbReference>
<evidence type="ECO:0000256" key="1">
    <source>
        <dbReference type="SAM" id="MobiDB-lite"/>
    </source>
</evidence>
<name>A0ABS7PPX5_9SPHN</name>
<proteinExistence type="predicted"/>
<dbReference type="InterPro" id="IPR011659">
    <property type="entry name" value="WD40"/>
</dbReference>
<organism evidence="4 6">
    <name type="scientific">Sphingomonas colocasiae</name>
    <dbReference type="NCBI Taxonomy" id="1848973"/>
    <lineage>
        <taxon>Bacteria</taxon>
        <taxon>Pseudomonadati</taxon>
        <taxon>Pseudomonadota</taxon>
        <taxon>Alphaproteobacteria</taxon>
        <taxon>Sphingomonadales</taxon>
        <taxon>Sphingomonadaceae</taxon>
        <taxon>Sphingomonas</taxon>
    </lineage>
</organism>
<sequence>MSPKLAATLLVTAASLASAQAACGDLLPPTAESKIKPRPVTAEDLATLRDIGQPGDRVDLPSPLGLSPDGRHLAFILRRADPPTNSYCQGLVLIDLASDTHAPKPPRLLDTGGDLIRERYKLFGHALPESGVPRIITPIWSPDGRHIAWLKRTGEAAQIWLARIDGKDPKALTTDTTNPAGVEQFIWSADGQAIVFGSRTGELAAKAQIAEEAKTGHLLDERFRPLTGRTPFPREAGITTSHFAIDTTTARIRPATDTETKGLDRIPPTLPKTTLAAATGPEDRLAWTMPGSGFLDRRLTARVAGKDHGCDLCGGEIVDFWWSDAGTLFFLKRQGKARQALALHRWSPGKGAPRTLTTTEDLLIGCRPAAQDDAICLTEASLSPRRIVKIDGSTGKTSPLWNPNPGFDRLEKPVLKRHYWTNENGIETFGDIVLPKGNQKAPYPLVIVQYGSRGFLRGGTGDEYPILALAAHGHAVLSFQRPLHLAVLPPTDPHANIADANLTTAGAKETGSRATDAKDATTSDTGEHAERRSVQSSLERGIALALRTYPIDPDRIGITGLSDGATTLAWALIDGGRFAAAAMSSCCLDPGLVPLLGEAQIDAVAKGGLPRPGEPSNGFWSPVALSINAGRITTPILMNLADDEFLGALSSYWALRQAGKPVEMHVFPDEHHIKYQPAHRLAIYERNLAWFDFWLKDKEDPAPALSAQYRRWRAMKVQAGPSAEQPGTQIGVISVAGPKPQMRNDR</sequence>
<evidence type="ECO:0000313" key="5">
    <source>
        <dbReference type="EMBL" id="MBY8826453.1"/>
    </source>
</evidence>
<protein>
    <submittedName>
        <fullName evidence="4">Atxe2 family lasso peptide isopeptidase</fullName>
    </submittedName>
</protein>
<feature type="region of interest" description="Disordered" evidence="1">
    <location>
        <begin position="504"/>
        <end position="535"/>
    </location>
</feature>
<dbReference type="NCBIfam" id="NF033523">
    <property type="entry name" value="lasso_peptidase"/>
    <property type="match status" value="1"/>
</dbReference>
<evidence type="ECO:0000313" key="4">
    <source>
        <dbReference type="EMBL" id="MBY8823318.1"/>
    </source>
</evidence>
<dbReference type="InterPro" id="IPR029058">
    <property type="entry name" value="AB_hydrolase_fold"/>
</dbReference>
<keyword evidence="6" id="KW-1185">Reference proteome</keyword>